<evidence type="ECO:0000313" key="2">
    <source>
        <dbReference type="EMBL" id="NYV28039.1"/>
    </source>
</evidence>
<protein>
    <recommendedName>
        <fullName evidence="4">Lipoprotein</fullName>
    </recommendedName>
</protein>
<evidence type="ECO:0000313" key="3">
    <source>
        <dbReference type="Proteomes" id="UP000526184"/>
    </source>
</evidence>
<evidence type="ECO:0000256" key="1">
    <source>
        <dbReference type="SAM" id="Coils"/>
    </source>
</evidence>
<keyword evidence="1" id="KW-0175">Coiled coil</keyword>
<dbReference type="Proteomes" id="UP000526184">
    <property type="component" value="Unassembled WGS sequence"/>
</dbReference>
<gene>
    <name evidence="2" type="ORF">HP397_04330</name>
</gene>
<dbReference type="EMBL" id="JABMKT010000019">
    <property type="protein sequence ID" value="NYV28039.1"/>
    <property type="molecule type" value="Genomic_DNA"/>
</dbReference>
<comment type="caution">
    <text evidence="2">The sequence shown here is derived from an EMBL/GenBank/DDBJ whole genome shotgun (WGS) entry which is preliminary data.</text>
</comment>
<accession>A0A7Z0T8K4</accession>
<feature type="coiled-coil region" evidence="1">
    <location>
        <begin position="50"/>
        <end position="77"/>
    </location>
</feature>
<reference evidence="2 3" key="1">
    <citation type="submission" date="2020-05" db="EMBL/GenBank/DDBJ databases">
        <title>Streptobacillus felis strain LHL191014123.</title>
        <authorList>
            <person name="Fawzy A."/>
            <person name="Rau J."/>
            <person name="Risse K."/>
            <person name="Schauerte N."/>
            <person name="Geiger C."/>
            <person name="Blom J."/>
            <person name="Imirzalioglu C."/>
            <person name="Falgenhauer J."/>
            <person name="Bach A."/>
            <person name="Herden C."/>
            <person name="Eisenberg T."/>
        </authorList>
    </citation>
    <scope>NUCLEOTIDE SEQUENCE [LARGE SCALE GENOMIC DNA]</scope>
    <source>
        <strain evidence="2 3">LHL191014123</strain>
    </source>
</reference>
<name>A0A7Z0T8K4_9FUSO</name>
<keyword evidence="3" id="KW-1185">Reference proteome</keyword>
<dbReference type="AlphaFoldDB" id="A0A7Z0T8K4"/>
<dbReference type="PROSITE" id="PS51257">
    <property type="entry name" value="PROKAR_LIPOPROTEIN"/>
    <property type="match status" value="1"/>
</dbReference>
<sequence>MKKYLGIMILAFTAISCTSLDEYLKDRNLITQNDHIKYIEIKEKKEEKPVKKEEKKVETKKQEIVKVEKKTEVVEKKVDPKKNVVNPKNAKTNAEVKSTIIKSENPVKEVKKEEKKVVENKVVEKKEVVEVKVSNTKIEETVVKFDDTDLKIVKFIAEQVVENEEQIKRKTVESIQRLEEKGYKYSAREFLAKAYDNIKKTNVNSYILAAARVMNNIEREGR</sequence>
<proteinExistence type="predicted"/>
<dbReference type="RefSeq" id="WP_180136147.1">
    <property type="nucleotide sequence ID" value="NZ_JABMKT010000019.1"/>
</dbReference>
<organism evidence="2 3">
    <name type="scientific">Streptobacillus felis</name>
    <dbReference type="NCBI Taxonomy" id="1384509"/>
    <lineage>
        <taxon>Bacteria</taxon>
        <taxon>Fusobacteriati</taxon>
        <taxon>Fusobacteriota</taxon>
        <taxon>Fusobacteriia</taxon>
        <taxon>Fusobacteriales</taxon>
        <taxon>Leptotrichiaceae</taxon>
        <taxon>Streptobacillus</taxon>
    </lineage>
</organism>
<evidence type="ECO:0008006" key="4">
    <source>
        <dbReference type="Google" id="ProtNLM"/>
    </source>
</evidence>